<dbReference type="Pfam" id="PF00005">
    <property type="entry name" value="ABC_tran"/>
    <property type="match status" value="1"/>
</dbReference>
<dbReference type="Gene3D" id="1.20.1560.10">
    <property type="entry name" value="ABC transporter type 1, transmembrane domain"/>
    <property type="match status" value="1"/>
</dbReference>
<protein>
    <submittedName>
        <fullName evidence="13">Thiol reductant ABC exporter subunit CydC</fullName>
    </submittedName>
</protein>
<dbReference type="GO" id="GO:0034775">
    <property type="term" value="P:glutathione transmembrane transport"/>
    <property type="evidence" value="ECO:0007669"/>
    <property type="project" value="InterPro"/>
</dbReference>
<keyword evidence="7 10" id="KW-1133">Transmembrane helix</keyword>
<evidence type="ECO:0000256" key="3">
    <source>
        <dbReference type="ARBA" id="ARBA00022692"/>
    </source>
</evidence>
<dbReference type="SUPFAM" id="SSF52540">
    <property type="entry name" value="P-loop containing nucleoside triphosphate hydrolases"/>
    <property type="match status" value="1"/>
</dbReference>
<dbReference type="Proteomes" id="UP000285278">
    <property type="component" value="Unassembled WGS sequence"/>
</dbReference>
<dbReference type="STRING" id="1451189.CFAL_02170"/>
<keyword evidence="5" id="KW-0067">ATP-binding</keyword>
<comment type="subcellular location">
    <subcellularLocation>
        <location evidence="1">Cell inner membrane</location>
        <topology evidence="1">Multi-pass membrane protein</topology>
    </subcellularLocation>
</comment>
<evidence type="ECO:0000256" key="8">
    <source>
        <dbReference type="ARBA" id="ARBA00023136"/>
    </source>
</evidence>
<comment type="similarity">
    <text evidence="9">Belongs to the ABC transporter superfamily. Siderophore-Fe(3+) uptake transporter (SIUT) (TC 3.A.1.21) family.</text>
</comment>
<dbReference type="PANTHER" id="PTHR24221">
    <property type="entry name" value="ATP-BINDING CASSETTE SUB-FAMILY B"/>
    <property type="match status" value="1"/>
</dbReference>
<dbReference type="PANTHER" id="PTHR24221:SF654">
    <property type="entry name" value="ATP-BINDING CASSETTE SUB-FAMILY B MEMBER 6"/>
    <property type="match status" value="1"/>
</dbReference>
<feature type="domain" description="ABC transmembrane type-1" evidence="12">
    <location>
        <begin position="4"/>
        <end position="261"/>
    </location>
</feature>
<gene>
    <name evidence="13" type="primary">cydC</name>
    <name evidence="13" type="ORF">D3M95_08020</name>
</gene>
<evidence type="ECO:0000256" key="9">
    <source>
        <dbReference type="ARBA" id="ARBA00023455"/>
    </source>
</evidence>
<dbReference type="InterPro" id="IPR036640">
    <property type="entry name" value="ABC1_TM_sf"/>
</dbReference>
<comment type="caution">
    <text evidence="13">The sequence shown here is derived from an EMBL/GenBank/DDBJ whole genome shotgun (WGS) entry which is preliminary data.</text>
</comment>
<keyword evidence="14" id="KW-1185">Reference proteome</keyword>
<dbReference type="PROSITE" id="PS50929">
    <property type="entry name" value="ABC_TM1F"/>
    <property type="match status" value="1"/>
</dbReference>
<dbReference type="GO" id="GO:0016887">
    <property type="term" value="F:ATP hydrolysis activity"/>
    <property type="evidence" value="ECO:0007669"/>
    <property type="project" value="InterPro"/>
</dbReference>
<dbReference type="GO" id="GO:0045454">
    <property type="term" value="P:cell redox homeostasis"/>
    <property type="evidence" value="ECO:0007669"/>
    <property type="project" value="InterPro"/>
</dbReference>
<evidence type="ECO:0000256" key="2">
    <source>
        <dbReference type="ARBA" id="ARBA00022519"/>
    </source>
</evidence>
<dbReference type="InterPro" id="IPR003593">
    <property type="entry name" value="AAA+_ATPase"/>
</dbReference>
<evidence type="ECO:0000259" key="11">
    <source>
        <dbReference type="PROSITE" id="PS50893"/>
    </source>
</evidence>
<dbReference type="SUPFAM" id="SSF90123">
    <property type="entry name" value="ABC transporter transmembrane region"/>
    <property type="match status" value="1"/>
</dbReference>
<dbReference type="InterPro" id="IPR027417">
    <property type="entry name" value="P-loop_NTPase"/>
</dbReference>
<evidence type="ECO:0000256" key="4">
    <source>
        <dbReference type="ARBA" id="ARBA00022741"/>
    </source>
</evidence>
<evidence type="ECO:0000256" key="6">
    <source>
        <dbReference type="ARBA" id="ARBA00022967"/>
    </source>
</evidence>
<feature type="transmembrane region" description="Helical" evidence="10">
    <location>
        <begin position="228"/>
        <end position="248"/>
    </location>
</feature>
<dbReference type="RefSeq" id="WP_119664968.1">
    <property type="nucleotide sequence ID" value="NZ_QXJK01000008.1"/>
</dbReference>
<dbReference type="InterPro" id="IPR039421">
    <property type="entry name" value="Type_1_exporter"/>
</dbReference>
<evidence type="ECO:0000259" key="12">
    <source>
        <dbReference type="PROSITE" id="PS50929"/>
    </source>
</evidence>
<organism evidence="13 14">
    <name type="scientific">Corynebacterium falsenii</name>
    <dbReference type="NCBI Taxonomy" id="108486"/>
    <lineage>
        <taxon>Bacteria</taxon>
        <taxon>Bacillati</taxon>
        <taxon>Actinomycetota</taxon>
        <taxon>Actinomycetes</taxon>
        <taxon>Mycobacteriales</taxon>
        <taxon>Corynebacteriaceae</taxon>
        <taxon>Corynebacterium</taxon>
    </lineage>
</organism>
<evidence type="ECO:0000313" key="13">
    <source>
        <dbReference type="EMBL" id="RIX34263.1"/>
    </source>
</evidence>
<dbReference type="InterPro" id="IPR011527">
    <property type="entry name" value="ABC1_TM_dom"/>
</dbReference>
<dbReference type="GO" id="GO:0034040">
    <property type="term" value="F:ATPase-coupled lipid transmembrane transporter activity"/>
    <property type="evidence" value="ECO:0007669"/>
    <property type="project" value="TreeGrafter"/>
</dbReference>
<dbReference type="PROSITE" id="PS00211">
    <property type="entry name" value="ABC_TRANSPORTER_1"/>
    <property type="match status" value="1"/>
</dbReference>
<dbReference type="Gene3D" id="3.40.50.300">
    <property type="entry name" value="P-loop containing nucleotide triphosphate hydrolases"/>
    <property type="match status" value="1"/>
</dbReference>
<feature type="domain" description="ABC transporter" evidence="11">
    <location>
        <begin position="301"/>
        <end position="503"/>
    </location>
</feature>
<dbReference type="AlphaFoldDB" id="A0A418Q686"/>
<dbReference type="InterPro" id="IPR014223">
    <property type="entry name" value="ABC_CydC/D"/>
</dbReference>
<keyword evidence="6" id="KW-1278">Translocase</keyword>
<reference evidence="13 14" key="1">
    <citation type="submission" date="2018-09" db="EMBL/GenBank/DDBJ databases">
        <title>Optimization and identification of Corynebacterium falsenii FN1-14 from fish paste.</title>
        <authorList>
            <person name="Daroonpunt R."/>
            <person name="Tanasupawat S."/>
        </authorList>
    </citation>
    <scope>NUCLEOTIDE SEQUENCE [LARGE SCALE GENOMIC DNA]</scope>
    <source>
        <strain evidence="13 14">FN1-14</strain>
    </source>
</reference>
<evidence type="ECO:0000256" key="7">
    <source>
        <dbReference type="ARBA" id="ARBA00022989"/>
    </source>
</evidence>
<dbReference type="GO" id="GO:0005524">
    <property type="term" value="F:ATP binding"/>
    <property type="evidence" value="ECO:0007669"/>
    <property type="project" value="UniProtKB-KW"/>
</dbReference>
<dbReference type="OrthoDB" id="3237158at2"/>
<evidence type="ECO:0000256" key="1">
    <source>
        <dbReference type="ARBA" id="ARBA00004429"/>
    </source>
</evidence>
<accession>A0A418Q686</accession>
<keyword evidence="4" id="KW-0547">Nucleotide-binding</keyword>
<feature type="transmembrane region" description="Helical" evidence="10">
    <location>
        <begin position="129"/>
        <end position="156"/>
    </location>
</feature>
<dbReference type="SMART" id="SM00382">
    <property type="entry name" value="AAA"/>
    <property type="match status" value="1"/>
</dbReference>
<sequence>MIRAVFAGTLTLVSSIALTVVSAWLITRAWQMPPVLELSVAVTAVRALGISRAVFRYVDRLASHDVALGAAATARTRIYNALSTAPSGEVMALSRAQLLAHIGPDVDALTDRIVRSTIPRWVAGLTCALAIGFTALLSLPAAGVLAVGLAVAGLIAPRMAGAAERRLDSLDAQQRYVGAVDHVLRNAATLRVRGQLADSLDAAARADHDLAASRAPARPWSARAAGMWMLASALTAVATFAVASLAAPQHSPEWLTVAALLPLAAFEAVASLPDAARVRIRSSRAEDRLGRTISQGSADVVPTADGEEGMRGGVDAQDLVVGWETPAMTVNLHVPEGGRHVIVAESGAGKTTLLLTLAGLLPPLSGTYRADGARFIAEDEHIFATTVRDNLAVGAADATTEQMWEVLAAVGLADWVRNLDRGLDTVLSDGAAALSGGQRRRIIVARALLTDAPTLLLDEPTEHLDADGEAAMLALLGVGDGGSGGGAVPPLPGARAQRTVIVVRHPRNR</sequence>
<keyword evidence="2" id="KW-1003">Cell membrane</keyword>
<keyword evidence="3 10" id="KW-0812">Transmembrane</keyword>
<dbReference type="InterPro" id="IPR003439">
    <property type="entry name" value="ABC_transporter-like_ATP-bd"/>
</dbReference>
<name>A0A418Q686_9CORY</name>
<dbReference type="GO" id="GO:0140359">
    <property type="term" value="F:ABC-type transporter activity"/>
    <property type="evidence" value="ECO:0007669"/>
    <property type="project" value="InterPro"/>
</dbReference>
<evidence type="ECO:0000313" key="14">
    <source>
        <dbReference type="Proteomes" id="UP000285278"/>
    </source>
</evidence>
<proteinExistence type="inferred from homology"/>
<dbReference type="NCBIfam" id="TIGR02868">
    <property type="entry name" value="CydC"/>
    <property type="match status" value="1"/>
</dbReference>
<evidence type="ECO:0000256" key="10">
    <source>
        <dbReference type="SAM" id="Phobius"/>
    </source>
</evidence>
<dbReference type="GO" id="GO:0005886">
    <property type="term" value="C:plasma membrane"/>
    <property type="evidence" value="ECO:0007669"/>
    <property type="project" value="UniProtKB-SubCell"/>
</dbReference>
<keyword evidence="2" id="KW-0997">Cell inner membrane</keyword>
<dbReference type="InterPro" id="IPR017871">
    <property type="entry name" value="ABC_transporter-like_CS"/>
</dbReference>
<dbReference type="EMBL" id="QXJK01000008">
    <property type="protein sequence ID" value="RIX34263.1"/>
    <property type="molecule type" value="Genomic_DNA"/>
</dbReference>
<keyword evidence="8 10" id="KW-0472">Membrane</keyword>
<evidence type="ECO:0000256" key="5">
    <source>
        <dbReference type="ARBA" id="ARBA00022840"/>
    </source>
</evidence>
<dbReference type="PROSITE" id="PS50893">
    <property type="entry name" value="ABC_TRANSPORTER_2"/>
    <property type="match status" value="1"/>
</dbReference>